<reference evidence="2 3" key="1">
    <citation type="submission" date="2019-04" db="EMBL/GenBank/DDBJ databases">
        <title>Streptomyces lasaliensis sp. nov., an Actinomycete isolated from soil which produces the polyether antibiotic lasalocid.</title>
        <authorList>
            <person name="Erwin G."/>
            <person name="Haber C."/>
        </authorList>
    </citation>
    <scope>NUCLEOTIDE SEQUENCE [LARGE SCALE GENOMIC DNA]</scope>
    <source>
        <strain evidence="2 3">X-537</strain>
    </source>
</reference>
<evidence type="ECO:0000313" key="3">
    <source>
        <dbReference type="Proteomes" id="UP000305929"/>
    </source>
</evidence>
<feature type="domain" description="GAF" evidence="1">
    <location>
        <begin position="25"/>
        <end position="152"/>
    </location>
</feature>
<proteinExistence type="predicted"/>
<dbReference type="SUPFAM" id="SSF55781">
    <property type="entry name" value="GAF domain-like"/>
    <property type="match status" value="1"/>
</dbReference>
<dbReference type="Proteomes" id="UP000305929">
    <property type="component" value="Unassembled WGS sequence"/>
</dbReference>
<gene>
    <name evidence="2" type="ORF">E4U91_31185</name>
</gene>
<dbReference type="EMBL" id="SZNQ01000001">
    <property type="protein sequence ID" value="TKT04069.1"/>
    <property type="molecule type" value="Genomic_DNA"/>
</dbReference>
<dbReference type="Pfam" id="PF01590">
    <property type="entry name" value="GAF"/>
    <property type="match status" value="1"/>
</dbReference>
<dbReference type="AlphaFoldDB" id="A0A4U5WPH0"/>
<dbReference type="InterPro" id="IPR003018">
    <property type="entry name" value="GAF"/>
</dbReference>
<dbReference type="OrthoDB" id="7466251at2"/>
<dbReference type="InterPro" id="IPR029016">
    <property type="entry name" value="GAF-like_dom_sf"/>
</dbReference>
<evidence type="ECO:0000313" key="2">
    <source>
        <dbReference type="EMBL" id="TKT04069.1"/>
    </source>
</evidence>
<accession>A0A4U5WPH0</accession>
<organism evidence="2 3">
    <name type="scientific">Streptomyces lasalocidi</name>
    <name type="common">Streptomyces lasaliensis</name>
    <dbReference type="NCBI Taxonomy" id="324833"/>
    <lineage>
        <taxon>Bacteria</taxon>
        <taxon>Bacillati</taxon>
        <taxon>Actinomycetota</taxon>
        <taxon>Actinomycetes</taxon>
        <taxon>Kitasatosporales</taxon>
        <taxon>Streptomycetaceae</taxon>
        <taxon>Streptomyces</taxon>
    </lineage>
</organism>
<sequence>MISDRTAEVLNMLRRCDAAGEGSDLVAAMAAALGMDGVTVALVSGSAHGEALWASDGASRRFEDLQATLGEGPGVDCLAFGTAVRVPDLTQLRPGRWPALAAEVPGQTARAVFCFPLRIGAIVLGVLTLVRRTPGQLTRGQTEEAQALAFALMRRLMDRGPPGLALSSESDGPPLLNAVVHQATGMASVQLAVPLADALLWLRAHAYGSGRTLTETAHDIVAGRLRPAPGTAPPPPAADKD</sequence>
<dbReference type="RefSeq" id="WP_137309902.1">
    <property type="nucleotide sequence ID" value="NZ_SZNQ01000001.1"/>
</dbReference>
<comment type="caution">
    <text evidence="2">The sequence shown here is derived from an EMBL/GenBank/DDBJ whole genome shotgun (WGS) entry which is preliminary data.</text>
</comment>
<dbReference type="Gene3D" id="3.30.450.40">
    <property type="match status" value="1"/>
</dbReference>
<protein>
    <submittedName>
        <fullName evidence="2">GAF domain-containing protein</fullName>
    </submittedName>
</protein>
<keyword evidence="3" id="KW-1185">Reference proteome</keyword>
<evidence type="ECO:0000259" key="1">
    <source>
        <dbReference type="Pfam" id="PF01590"/>
    </source>
</evidence>
<name>A0A4U5WPH0_STRLS</name>